<proteinExistence type="predicted"/>
<protein>
    <submittedName>
        <fullName evidence="2">Signal peptide peptidase 3</fullName>
    </submittedName>
</protein>
<dbReference type="Bgee" id="ENSMUSG00000029550">
    <property type="expression patterns" value="Expressed in floor plate of midbrain and 262 other cell types or tissues"/>
</dbReference>
<dbReference type="Antibodypedia" id="31508">
    <property type="antibodies" value="108 antibodies from 20 providers"/>
</dbReference>
<keyword evidence="1" id="KW-1133">Transmembrane helix</keyword>
<dbReference type="Proteomes" id="UP000000589">
    <property type="component" value="Chromosome 5"/>
</dbReference>
<reference evidence="2" key="3">
    <citation type="submission" date="2025-08" db="UniProtKB">
        <authorList>
            <consortium name="Ensembl"/>
        </authorList>
    </citation>
    <scope>IDENTIFICATION</scope>
    <source>
        <strain evidence="2">C57BL/6J</strain>
    </source>
</reference>
<reference evidence="2 4" key="2">
    <citation type="journal article" date="2011" name="PLoS Biol.">
        <title>Modernizing reference genome assemblies.</title>
        <authorList>
            <person name="Church D.M."/>
            <person name="Schneider V.A."/>
            <person name="Graves T."/>
            <person name="Auger K."/>
            <person name="Cunningham F."/>
            <person name="Bouk N."/>
            <person name="Chen H.C."/>
            <person name="Agarwala R."/>
            <person name="McLaren W.M."/>
            <person name="Ritchie G.R."/>
            <person name="Albracht D."/>
            <person name="Kremitzki M."/>
            <person name="Rock S."/>
            <person name="Kotkiewicz H."/>
            <person name="Kremitzki C."/>
            <person name="Wollam A."/>
            <person name="Trani L."/>
            <person name="Fulton L."/>
            <person name="Fulton R."/>
            <person name="Matthews L."/>
            <person name="Whitehead S."/>
            <person name="Chow W."/>
            <person name="Torrance J."/>
            <person name="Dunn M."/>
            <person name="Harden G."/>
            <person name="Threadgold G."/>
            <person name="Wood J."/>
            <person name="Collins J."/>
            <person name="Heath P."/>
            <person name="Griffiths G."/>
            <person name="Pelan S."/>
            <person name="Grafham D."/>
            <person name="Eichler E.E."/>
            <person name="Weinstock G."/>
            <person name="Mardis E.R."/>
            <person name="Wilson R.K."/>
            <person name="Howe K."/>
            <person name="Flicek P."/>
            <person name="Hubbard T."/>
        </authorList>
    </citation>
    <scope>NUCLEOTIDE SEQUENCE [LARGE SCALE GENOMIC DNA]</scope>
    <source>
        <strain evidence="2 4">C57BL/6J</strain>
    </source>
</reference>
<dbReference type="VEuPathDB" id="HostDB:ENSMUSG00000029550"/>
<evidence type="ECO:0000313" key="4">
    <source>
        <dbReference type="Proteomes" id="UP000000589"/>
    </source>
</evidence>
<dbReference type="GeneTree" id="ENSGT00940000158101"/>
<sequence length="38" mass="4363">MAEQTYSWAYSLVDSSQVSTFLISILLIVYGSFRHPDH</sequence>
<dbReference type="MGI" id="MGI:1891433">
    <property type="gene designation" value="Sppl3"/>
</dbReference>
<keyword evidence="4" id="KW-1185">Reference proteome</keyword>
<dbReference type="AGR" id="MGI:1891433"/>
<accession>A0A0J9YTX1</accession>
<evidence type="ECO:0000313" key="3">
    <source>
        <dbReference type="MGI" id="MGI:1891433"/>
    </source>
</evidence>
<reference evidence="2 4" key="1">
    <citation type="journal article" date="2009" name="PLoS Biol.">
        <title>Lineage-specific biology revealed by a finished genome assembly of the mouse.</title>
        <authorList>
            <consortium name="Mouse Genome Sequencing Consortium"/>
            <person name="Church D.M."/>
            <person name="Goodstadt L."/>
            <person name="Hillier L.W."/>
            <person name="Zody M.C."/>
            <person name="Goldstein S."/>
            <person name="She X."/>
            <person name="Bult C.J."/>
            <person name="Agarwala R."/>
            <person name="Cherry J.L."/>
            <person name="DiCuccio M."/>
            <person name="Hlavina W."/>
            <person name="Kapustin Y."/>
            <person name="Meric P."/>
            <person name="Maglott D."/>
            <person name="Birtle Z."/>
            <person name="Marques A.C."/>
            <person name="Graves T."/>
            <person name="Zhou S."/>
            <person name="Teague B."/>
            <person name="Potamousis K."/>
            <person name="Churas C."/>
            <person name="Place M."/>
            <person name="Herschleb J."/>
            <person name="Runnheim R."/>
            <person name="Forrest D."/>
            <person name="Amos-Landgraf J."/>
            <person name="Schwartz D.C."/>
            <person name="Cheng Z."/>
            <person name="Lindblad-Toh K."/>
            <person name="Eichler E.E."/>
            <person name="Ponting C.P."/>
        </authorList>
    </citation>
    <scope>NUCLEOTIDE SEQUENCE [LARGE SCALE GENOMIC DNA]</scope>
    <source>
        <strain evidence="2 4">C57BL/6J</strain>
    </source>
</reference>
<name>A0A0J9YTX1_MOUSE</name>
<dbReference type="Ensembl" id="ENSMUST00000128590.3">
    <property type="protein sequence ID" value="ENSMUSP00000143889.2"/>
    <property type="gene ID" value="ENSMUSG00000029550.12"/>
</dbReference>
<keyword evidence="1" id="KW-0812">Transmembrane</keyword>
<organism evidence="2 4">
    <name type="scientific">Mus musculus</name>
    <name type="common">Mouse</name>
    <dbReference type="NCBI Taxonomy" id="10090"/>
    <lineage>
        <taxon>Eukaryota</taxon>
        <taxon>Metazoa</taxon>
        <taxon>Chordata</taxon>
        <taxon>Craniata</taxon>
        <taxon>Vertebrata</taxon>
        <taxon>Euteleostomi</taxon>
        <taxon>Mammalia</taxon>
        <taxon>Eutheria</taxon>
        <taxon>Euarchontoglires</taxon>
        <taxon>Glires</taxon>
        <taxon>Rodentia</taxon>
        <taxon>Myomorpha</taxon>
        <taxon>Muroidea</taxon>
        <taxon>Muridae</taxon>
        <taxon>Murinae</taxon>
        <taxon>Mus</taxon>
        <taxon>Mus</taxon>
    </lineage>
</organism>
<dbReference type="AlphaFoldDB" id="A0A0J9YTX1"/>
<keyword evidence="1" id="KW-0472">Membrane</keyword>
<gene>
    <name evidence="2 3" type="primary">Sppl3</name>
</gene>
<evidence type="ECO:0000313" key="2">
    <source>
        <dbReference type="Ensembl" id="ENSMUSP00000143889.2"/>
    </source>
</evidence>
<feature type="transmembrane region" description="Helical" evidence="1">
    <location>
        <begin position="15"/>
        <end position="33"/>
    </location>
</feature>
<reference evidence="2" key="4">
    <citation type="submission" date="2025-09" db="UniProtKB">
        <authorList>
            <consortium name="Ensembl"/>
        </authorList>
    </citation>
    <scope>IDENTIFICATION</scope>
    <source>
        <strain evidence="2">C57BL/6J</strain>
    </source>
</reference>
<evidence type="ECO:0000256" key="1">
    <source>
        <dbReference type="SAM" id="Phobius"/>
    </source>
</evidence>
<dbReference type="ExpressionAtlas" id="A0A0J9YTX1">
    <property type="expression patterns" value="baseline and differential"/>
</dbReference>